<feature type="binding site" evidence="11">
    <location>
        <position position="168"/>
    </location>
    <ligand>
        <name>alpha-D-mannose 1-phosphate</name>
        <dbReference type="ChEBI" id="CHEBI:58409"/>
    </ligand>
</feature>
<dbReference type="InterPro" id="IPR006379">
    <property type="entry name" value="HAD-SF_hydro_IIB"/>
</dbReference>
<comment type="similarity">
    <text evidence="3">Belongs to the eukaryotic PMM family.</text>
</comment>
<dbReference type="AlphaFoldDB" id="A0A2H0UHR5"/>
<organism evidence="13 14">
    <name type="scientific">Candidatus Kaiserbacteria bacterium CG10_big_fil_rev_8_21_14_0_10_44_10</name>
    <dbReference type="NCBI Taxonomy" id="1974606"/>
    <lineage>
        <taxon>Bacteria</taxon>
        <taxon>Candidatus Kaiseribacteriota</taxon>
    </lineage>
</organism>
<feature type="binding site" evidence="11">
    <location>
        <position position="115"/>
    </location>
    <ligand>
        <name>alpha-D-mannose 1-phosphate</name>
        <dbReference type="ChEBI" id="CHEBI:58409"/>
    </ligand>
</feature>
<reference evidence="14" key="1">
    <citation type="submission" date="2017-09" db="EMBL/GenBank/DDBJ databases">
        <title>Depth-based differentiation of microbial function through sediment-hosted aquifers and enrichment of novel symbionts in the deep terrestrial subsurface.</title>
        <authorList>
            <person name="Probst A.J."/>
            <person name="Ladd B."/>
            <person name="Jarett J.K."/>
            <person name="Geller-Mcgrath D.E."/>
            <person name="Sieber C.M.K."/>
            <person name="Emerson J.B."/>
            <person name="Anantharaman K."/>
            <person name="Thomas B.C."/>
            <person name="Malmstrom R."/>
            <person name="Stieglmeier M."/>
            <person name="Klingl A."/>
            <person name="Woyke T."/>
            <person name="Ryan C.M."/>
            <person name="Banfield J.F."/>
        </authorList>
    </citation>
    <scope>NUCLEOTIDE SEQUENCE [LARGE SCALE GENOMIC DNA]</scope>
</reference>
<evidence type="ECO:0000256" key="1">
    <source>
        <dbReference type="ARBA" id="ARBA00004496"/>
    </source>
</evidence>
<keyword evidence="9" id="KW-0413">Isomerase</keyword>
<evidence type="ECO:0000313" key="14">
    <source>
        <dbReference type="Proteomes" id="UP000229612"/>
    </source>
</evidence>
<evidence type="ECO:0000256" key="8">
    <source>
        <dbReference type="ARBA" id="ARBA00022842"/>
    </source>
</evidence>
<proteinExistence type="inferred from homology"/>
<keyword evidence="7 12" id="KW-0479">Metal-binding</keyword>
<dbReference type="SUPFAM" id="SSF56784">
    <property type="entry name" value="HAD-like"/>
    <property type="match status" value="1"/>
</dbReference>
<dbReference type="GO" id="GO:0016791">
    <property type="term" value="F:phosphatase activity"/>
    <property type="evidence" value="ECO:0007669"/>
    <property type="project" value="UniProtKB-ARBA"/>
</dbReference>
<evidence type="ECO:0000256" key="3">
    <source>
        <dbReference type="ARBA" id="ARBA00009736"/>
    </source>
</evidence>
<dbReference type="EC" id="5.4.2.8" evidence="5"/>
<dbReference type="InterPro" id="IPR023214">
    <property type="entry name" value="HAD_sf"/>
</dbReference>
<dbReference type="PANTHER" id="PTHR10466:SF0">
    <property type="entry name" value="PHOSPHOMANNOMUTASE"/>
    <property type="match status" value="1"/>
</dbReference>
<dbReference type="GO" id="GO:0006487">
    <property type="term" value="P:protein N-linked glycosylation"/>
    <property type="evidence" value="ECO:0007669"/>
    <property type="project" value="TreeGrafter"/>
</dbReference>
<evidence type="ECO:0000256" key="12">
    <source>
        <dbReference type="PIRSR" id="PIRSR605002-3"/>
    </source>
</evidence>
<comment type="cofactor">
    <cofactor evidence="12">
        <name>Mg(2+)</name>
        <dbReference type="ChEBI" id="CHEBI:18420"/>
    </cofactor>
</comment>
<dbReference type="GO" id="GO:0046872">
    <property type="term" value="F:metal ion binding"/>
    <property type="evidence" value="ECO:0007669"/>
    <property type="project" value="UniProtKB-KW"/>
</dbReference>
<dbReference type="NCBIfam" id="TIGR01484">
    <property type="entry name" value="HAD-SF-IIB"/>
    <property type="match status" value="1"/>
</dbReference>
<keyword evidence="8 12" id="KW-0460">Magnesium</keyword>
<sequence>MSLKNKKYLFFDLDSTLTPSRQSIKPEMADFLPTLGRTIIVVSGSKNSQLRKQIGELSAYLLGQNGNQAIDPTGSMLWENVLSPEEKMVVQTHIDTLLPQLDYHIPDRTDLIEDRGSQISFSIYGHNAPPEDKKKCDGDFKRRKSLISAFPFVCDTMEVQIGGSTCFDYFKKGLNKGTNTKRLIEMMGWDADKCVYFGDALFPGGNDETVVGVIDTVEVTSEDDTLKKLEENFLT</sequence>
<evidence type="ECO:0000256" key="10">
    <source>
        <dbReference type="PIRSR" id="PIRSR605002-1"/>
    </source>
</evidence>
<comment type="subunit">
    <text evidence="4">Homodimer.</text>
</comment>
<protein>
    <recommendedName>
        <fullName evidence="5">phosphomannomutase</fullName>
        <ecNumber evidence="5">5.4.2.8</ecNumber>
    </recommendedName>
</protein>
<dbReference type="Pfam" id="PF03332">
    <property type="entry name" value="PMM"/>
    <property type="match status" value="1"/>
</dbReference>
<gene>
    <name evidence="13" type="ORF">COU14_01545</name>
</gene>
<comment type="subcellular location">
    <subcellularLocation>
        <location evidence="1">Cytoplasm</location>
    </subcellularLocation>
</comment>
<dbReference type="Gene3D" id="3.30.1240.20">
    <property type="match status" value="1"/>
</dbReference>
<feature type="active site" description="Nucleophile" evidence="10">
    <location>
        <position position="12"/>
    </location>
</feature>
<dbReference type="GO" id="GO:0006013">
    <property type="term" value="P:mannose metabolic process"/>
    <property type="evidence" value="ECO:0007669"/>
    <property type="project" value="TreeGrafter"/>
</dbReference>
<feature type="active site" description="Proton donor/acceptor" evidence="10">
    <location>
        <position position="14"/>
    </location>
</feature>
<dbReference type="Proteomes" id="UP000229612">
    <property type="component" value="Unassembled WGS sequence"/>
</dbReference>
<dbReference type="GO" id="GO:0009298">
    <property type="term" value="P:GDP-mannose biosynthetic process"/>
    <property type="evidence" value="ECO:0007669"/>
    <property type="project" value="UniProtKB-UniPathway"/>
</dbReference>
<dbReference type="EMBL" id="PFBG01000017">
    <property type="protein sequence ID" value="PIR85947.1"/>
    <property type="molecule type" value="Genomic_DNA"/>
</dbReference>
<feature type="binding site" evidence="12">
    <location>
        <position position="14"/>
    </location>
    <ligand>
        <name>Mg(2+)</name>
        <dbReference type="ChEBI" id="CHEBI:18420"/>
        <label>1</label>
    </ligand>
</feature>
<feature type="binding site" evidence="11">
    <location>
        <position position="21"/>
    </location>
    <ligand>
        <name>alpha-D-mannose 1-phosphate</name>
        <dbReference type="ChEBI" id="CHEBI:58409"/>
    </ligand>
</feature>
<evidence type="ECO:0000313" key="13">
    <source>
        <dbReference type="EMBL" id="PIR85947.1"/>
    </source>
</evidence>
<dbReference type="PANTHER" id="PTHR10466">
    <property type="entry name" value="PHOSPHOMANNOMUTASE"/>
    <property type="match status" value="1"/>
</dbReference>
<dbReference type="InterPro" id="IPR005002">
    <property type="entry name" value="PMM"/>
</dbReference>
<keyword evidence="6" id="KW-0963">Cytoplasm</keyword>
<dbReference type="GO" id="GO:0004615">
    <property type="term" value="F:phosphomannomutase activity"/>
    <property type="evidence" value="ECO:0007669"/>
    <property type="project" value="UniProtKB-EC"/>
</dbReference>
<evidence type="ECO:0000256" key="7">
    <source>
        <dbReference type="ARBA" id="ARBA00022723"/>
    </source>
</evidence>
<evidence type="ECO:0000256" key="6">
    <source>
        <dbReference type="ARBA" id="ARBA00022490"/>
    </source>
</evidence>
<feature type="binding site" evidence="12">
    <location>
        <position position="216"/>
    </location>
    <ligand>
        <name>Mg(2+)</name>
        <dbReference type="ChEBI" id="CHEBI:18420"/>
        <label>1</label>
    </ligand>
</feature>
<comment type="pathway">
    <text evidence="2">Nucleotide-sugar biosynthesis; GDP-alpha-D-mannose biosynthesis; alpha-D-mannose 1-phosphate from D-fructose 6-phosphate: step 2/2.</text>
</comment>
<evidence type="ECO:0000256" key="5">
    <source>
        <dbReference type="ARBA" id="ARBA00012730"/>
    </source>
</evidence>
<evidence type="ECO:0000256" key="4">
    <source>
        <dbReference type="ARBA" id="ARBA00011738"/>
    </source>
</evidence>
<name>A0A2H0UHR5_9BACT</name>
<dbReference type="UniPathway" id="UPA00126">
    <property type="reaction ID" value="UER00424"/>
</dbReference>
<dbReference type="InterPro" id="IPR036412">
    <property type="entry name" value="HAD-like_sf"/>
</dbReference>
<evidence type="ECO:0000256" key="11">
    <source>
        <dbReference type="PIRSR" id="PIRSR605002-2"/>
    </source>
</evidence>
<dbReference type="Gene3D" id="3.40.50.1000">
    <property type="entry name" value="HAD superfamily/HAD-like"/>
    <property type="match status" value="1"/>
</dbReference>
<feature type="binding site" evidence="12">
    <location>
        <position position="12"/>
    </location>
    <ligand>
        <name>Mg(2+)</name>
        <dbReference type="ChEBI" id="CHEBI:18420"/>
        <label>1</label>
    </ligand>
</feature>
<evidence type="ECO:0000256" key="9">
    <source>
        <dbReference type="ARBA" id="ARBA00023235"/>
    </source>
</evidence>
<comment type="caution">
    <text evidence="13">The sequence shown here is derived from an EMBL/GenBank/DDBJ whole genome shotgun (WGS) entry which is preliminary data.</text>
</comment>
<dbReference type="GO" id="GO:0005829">
    <property type="term" value="C:cytosol"/>
    <property type="evidence" value="ECO:0007669"/>
    <property type="project" value="TreeGrafter"/>
</dbReference>
<accession>A0A2H0UHR5</accession>
<evidence type="ECO:0000256" key="2">
    <source>
        <dbReference type="ARBA" id="ARBA00004699"/>
    </source>
</evidence>
<dbReference type="InterPro" id="IPR043169">
    <property type="entry name" value="PMM_cap"/>
</dbReference>
<feature type="binding site" evidence="12">
    <location>
        <position position="199"/>
    </location>
    <ligand>
        <name>Mg(2+)</name>
        <dbReference type="ChEBI" id="CHEBI:18420"/>
        <label>1</label>
    </ligand>
</feature>